<dbReference type="STRING" id="1798495.A3C19_03420"/>
<organism evidence="2 3">
    <name type="scientific">Candidatus Kaiserbacteria bacterium RIFCSPHIGHO2_02_FULL_54_22</name>
    <dbReference type="NCBI Taxonomy" id="1798495"/>
    <lineage>
        <taxon>Bacteria</taxon>
        <taxon>Candidatus Kaiseribacteriota</taxon>
    </lineage>
</organism>
<dbReference type="EMBL" id="MFLI01000004">
    <property type="protein sequence ID" value="OGG62724.1"/>
    <property type="molecule type" value="Genomic_DNA"/>
</dbReference>
<evidence type="ECO:0000313" key="3">
    <source>
        <dbReference type="Proteomes" id="UP000178532"/>
    </source>
</evidence>
<accession>A0A1F6DMT5</accession>
<sequence length="169" mass="19244">MSERLNQPSPEEVEKAGQENMGVKQELMSAERESWVTGRLSPADLELFKQIAPSLEAIHMKNGVTNYKFKHNAQEILVGRSTGDGADKYFIEIDGKRSTFSEFGEDATAFKKAKEVYYKLLHFLNKIENNEHIEKSVDDLIEKRPDLYKERVDAEAKAVAEKIMDSFLG</sequence>
<reference evidence="2 3" key="1">
    <citation type="journal article" date="2016" name="Nat. Commun.">
        <title>Thousands of microbial genomes shed light on interconnected biogeochemical processes in an aquifer system.</title>
        <authorList>
            <person name="Anantharaman K."/>
            <person name="Brown C.T."/>
            <person name="Hug L.A."/>
            <person name="Sharon I."/>
            <person name="Castelle C.J."/>
            <person name="Probst A.J."/>
            <person name="Thomas B.C."/>
            <person name="Singh A."/>
            <person name="Wilkins M.J."/>
            <person name="Karaoz U."/>
            <person name="Brodie E.L."/>
            <person name="Williams K.H."/>
            <person name="Hubbard S.S."/>
            <person name="Banfield J.F."/>
        </authorList>
    </citation>
    <scope>NUCLEOTIDE SEQUENCE [LARGE SCALE GENOMIC DNA]</scope>
</reference>
<name>A0A1F6DMT5_9BACT</name>
<proteinExistence type="predicted"/>
<comment type="caution">
    <text evidence="2">The sequence shown here is derived from an EMBL/GenBank/DDBJ whole genome shotgun (WGS) entry which is preliminary data.</text>
</comment>
<protein>
    <submittedName>
        <fullName evidence="2">Uncharacterized protein</fullName>
    </submittedName>
</protein>
<evidence type="ECO:0000256" key="1">
    <source>
        <dbReference type="SAM" id="MobiDB-lite"/>
    </source>
</evidence>
<feature type="region of interest" description="Disordered" evidence="1">
    <location>
        <begin position="1"/>
        <end position="28"/>
    </location>
</feature>
<dbReference type="Proteomes" id="UP000178532">
    <property type="component" value="Unassembled WGS sequence"/>
</dbReference>
<gene>
    <name evidence="2" type="ORF">A3C19_03420</name>
</gene>
<dbReference type="AlphaFoldDB" id="A0A1F6DMT5"/>
<evidence type="ECO:0000313" key="2">
    <source>
        <dbReference type="EMBL" id="OGG62724.1"/>
    </source>
</evidence>